<reference evidence="1" key="1">
    <citation type="submission" date="2021-02" db="EMBL/GenBank/DDBJ databases">
        <authorList>
            <person name="Nowell W R."/>
        </authorList>
    </citation>
    <scope>NUCLEOTIDE SEQUENCE</scope>
</reference>
<sequence length="108" mass="12475">MANSTNHIDDDLNINKPSEDINELIYEITKCLNNEQLLGWFYVVLENKTFRITISGKLKNLFNSLDGVNNKLLFLNQTLPATTPTTIKRRKNSNAEDIYFNEYGQPFC</sequence>
<keyword evidence="5" id="KW-1185">Reference proteome</keyword>
<evidence type="ECO:0000313" key="5">
    <source>
        <dbReference type="Proteomes" id="UP000663829"/>
    </source>
</evidence>
<dbReference type="Proteomes" id="UP000663829">
    <property type="component" value="Unassembled WGS sequence"/>
</dbReference>
<protein>
    <submittedName>
        <fullName evidence="1">Uncharacterized protein</fullName>
    </submittedName>
</protein>
<dbReference type="AlphaFoldDB" id="A0A814RE05"/>
<dbReference type="EMBL" id="CAJOBA010047689">
    <property type="protein sequence ID" value="CAF4204251.1"/>
    <property type="molecule type" value="Genomic_DNA"/>
</dbReference>
<organism evidence="1 5">
    <name type="scientific">Didymodactylos carnosus</name>
    <dbReference type="NCBI Taxonomy" id="1234261"/>
    <lineage>
        <taxon>Eukaryota</taxon>
        <taxon>Metazoa</taxon>
        <taxon>Spiralia</taxon>
        <taxon>Gnathifera</taxon>
        <taxon>Rotifera</taxon>
        <taxon>Eurotatoria</taxon>
        <taxon>Bdelloidea</taxon>
        <taxon>Philodinida</taxon>
        <taxon>Philodinidae</taxon>
        <taxon>Didymodactylos</taxon>
    </lineage>
</organism>
<gene>
    <name evidence="1" type="ORF">GPM918_LOCUS20277</name>
    <name evidence="2" type="ORF">OVA965_LOCUS32846</name>
    <name evidence="3" type="ORF">SRO942_LOCUS20274</name>
    <name evidence="4" type="ORF">TMI583_LOCUS33718</name>
</gene>
<dbReference type="EMBL" id="CAJOBC010006367">
    <property type="protein sequence ID" value="CAF3896436.1"/>
    <property type="molecule type" value="Genomic_DNA"/>
</dbReference>
<proteinExistence type="predicted"/>
<dbReference type="Proteomes" id="UP000677228">
    <property type="component" value="Unassembled WGS sequence"/>
</dbReference>
<evidence type="ECO:0000313" key="2">
    <source>
        <dbReference type="EMBL" id="CAF1396815.1"/>
    </source>
</evidence>
<name>A0A814RE05_9BILA</name>
<dbReference type="Proteomes" id="UP000682733">
    <property type="component" value="Unassembled WGS sequence"/>
</dbReference>
<comment type="caution">
    <text evidence="1">The sequence shown here is derived from an EMBL/GenBank/DDBJ whole genome shotgun (WGS) entry which is preliminary data.</text>
</comment>
<dbReference type="EMBL" id="CAJNOQ010006367">
    <property type="protein sequence ID" value="CAF1132621.1"/>
    <property type="molecule type" value="Genomic_DNA"/>
</dbReference>
<accession>A0A814RE05</accession>
<evidence type="ECO:0000313" key="4">
    <source>
        <dbReference type="EMBL" id="CAF4204251.1"/>
    </source>
</evidence>
<dbReference type="EMBL" id="CAJNOK010025970">
    <property type="protein sequence ID" value="CAF1396815.1"/>
    <property type="molecule type" value="Genomic_DNA"/>
</dbReference>
<dbReference type="Proteomes" id="UP000681722">
    <property type="component" value="Unassembled WGS sequence"/>
</dbReference>
<evidence type="ECO:0000313" key="1">
    <source>
        <dbReference type="EMBL" id="CAF1132621.1"/>
    </source>
</evidence>
<evidence type="ECO:0000313" key="3">
    <source>
        <dbReference type="EMBL" id="CAF3896436.1"/>
    </source>
</evidence>